<protein>
    <recommendedName>
        <fullName evidence="3">DUF1579 domain-containing protein</fullName>
    </recommendedName>
</protein>
<dbReference type="EMBL" id="QPKV01000002">
    <property type="protein sequence ID" value="RDC58202.1"/>
    <property type="molecule type" value="Genomic_DNA"/>
</dbReference>
<comment type="caution">
    <text evidence="1">The sequence shown here is derived from an EMBL/GenBank/DDBJ whole genome shotgun (WGS) entry which is preliminary data.</text>
</comment>
<evidence type="ECO:0000313" key="1">
    <source>
        <dbReference type="EMBL" id="RDC58202.1"/>
    </source>
</evidence>
<dbReference type="OrthoDB" id="8481162at2"/>
<dbReference type="AlphaFoldDB" id="A0A369Q121"/>
<organism evidence="1 2">
    <name type="scientific">Pedobacter chinensis</name>
    <dbReference type="NCBI Taxonomy" id="2282421"/>
    <lineage>
        <taxon>Bacteria</taxon>
        <taxon>Pseudomonadati</taxon>
        <taxon>Bacteroidota</taxon>
        <taxon>Sphingobacteriia</taxon>
        <taxon>Sphingobacteriales</taxon>
        <taxon>Sphingobacteriaceae</taxon>
        <taxon>Pedobacter</taxon>
    </lineage>
</organism>
<sequence>MKNPKLNLLAPYIGTWNTEGKIVNGTEIIGTDVYEWLDGEFFLSHKVDISLNNKKIKLLEIIYYDDLEDVFRSQSFDNNGNISISTIKIIDDIILIFSDDERFQGRFKSNSIEGSWEKHDGENWLPWMDIKLARKV</sequence>
<proteinExistence type="predicted"/>
<evidence type="ECO:0000313" key="2">
    <source>
        <dbReference type="Proteomes" id="UP000253961"/>
    </source>
</evidence>
<dbReference type="Proteomes" id="UP000253961">
    <property type="component" value="Unassembled WGS sequence"/>
</dbReference>
<keyword evidence="2" id="KW-1185">Reference proteome</keyword>
<gene>
    <name evidence="1" type="ORF">DU508_04465</name>
</gene>
<name>A0A369Q121_9SPHI</name>
<evidence type="ECO:0008006" key="3">
    <source>
        <dbReference type="Google" id="ProtNLM"/>
    </source>
</evidence>
<dbReference type="RefSeq" id="WP_115401612.1">
    <property type="nucleotide sequence ID" value="NZ_QPKV01000002.1"/>
</dbReference>
<accession>A0A369Q121</accession>
<reference evidence="1 2" key="1">
    <citation type="submission" date="2018-07" db="EMBL/GenBank/DDBJ databases">
        <title>Pedobacter sp. nov., isolated from soil.</title>
        <authorList>
            <person name="Zhou L.Y."/>
            <person name="Du Z.J."/>
        </authorList>
    </citation>
    <scope>NUCLEOTIDE SEQUENCE [LARGE SCALE GENOMIC DNA]</scope>
    <source>
        <strain evidence="1 2">JDX94</strain>
    </source>
</reference>